<protein>
    <recommendedName>
        <fullName evidence="5">Lipoprotein with Yx(FWY)xxD motif</fullName>
    </recommendedName>
</protein>
<dbReference type="GO" id="GO:0043448">
    <property type="term" value="P:alkane catabolic process"/>
    <property type="evidence" value="ECO:0007669"/>
    <property type="project" value="TreeGrafter"/>
</dbReference>
<feature type="region of interest" description="Disordered" evidence="1">
    <location>
        <begin position="39"/>
        <end position="84"/>
    </location>
</feature>
<organism evidence="3 4">
    <name type="scientific">Kribbella qitaiheensis</name>
    <dbReference type="NCBI Taxonomy" id="1544730"/>
    <lineage>
        <taxon>Bacteria</taxon>
        <taxon>Bacillati</taxon>
        <taxon>Actinomycetota</taxon>
        <taxon>Actinomycetes</taxon>
        <taxon>Propionibacteriales</taxon>
        <taxon>Kribbellaceae</taxon>
        <taxon>Kribbella</taxon>
    </lineage>
</organism>
<feature type="compositionally biased region" description="Pro residues" evidence="1">
    <location>
        <begin position="40"/>
        <end position="51"/>
    </location>
</feature>
<reference evidence="3 4" key="2">
    <citation type="journal article" date="2020" name="Microbiol. Resour. Announc.">
        <title>Antarctic desert soil bacteria exhibit high novel natural product potential, evaluated through long-read genome sequencing and comparative genomics.</title>
        <authorList>
            <person name="Benaud N."/>
            <person name="Edwards R.J."/>
            <person name="Amos T.G."/>
            <person name="D'Agostino P.M."/>
            <person name="Gutierrez-Chavez C."/>
            <person name="Montgomery K."/>
            <person name="Nicetic I."/>
            <person name="Ferrari B.C."/>
        </authorList>
    </citation>
    <scope>NUCLEOTIDE SEQUENCE [LARGE SCALE GENOMIC DNA]</scope>
    <source>
        <strain evidence="3 4">SPB151</strain>
    </source>
</reference>
<dbReference type="Pfam" id="PF03640">
    <property type="entry name" value="Lipoprotein_15"/>
    <property type="match status" value="1"/>
</dbReference>
<evidence type="ECO:0000313" key="3">
    <source>
        <dbReference type="EMBL" id="QNE20448.1"/>
    </source>
</evidence>
<feature type="compositionally biased region" description="Low complexity" evidence="1">
    <location>
        <begin position="52"/>
        <end position="84"/>
    </location>
</feature>
<feature type="chain" id="PRO_5039157794" description="Lipoprotein with Yx(FWY)xxD motif" evidence="2">
    <location>
        <begin position="20"/>
        <end position="203"/>
    </location>
</feature>
<evidence type="ECO:0000256" key="1">
    <source>
        <dbReference type="SAM" id="MobiDB-lite"/>
    </source>
</evidence>
<name>A0A7G6X2I3_9ACTN</name>
<evidence type="ECO:0008006" key="5">
    <source>
        <dbReference type="Google" id="ProtNLM"/>
    </source>
</evidence>
<evidence type="ECO:0000256" key="2">
    <source>
        <dbReference type="SAM" id="SignalP"/>
    </source>
</evidence>
<dbReference type="PANTHER" id="PTHR39335:SF1">
    <property type="entry name" value="BLL4220 PROTEIN"/>
    <property type="match status" value="1"/>
</dbReference>
<dbReference type="EMBL" id="CP043661">
    <property type="protein sequence ID" value="QNE20448.1"/>
    <property type="molecule type" value="Genomic_DNA"/>
</dbReference>
<dbReference type="PANTHER" id="PTHR39335">
    <property type="entry name" value="BLL4220 PROTEIN"/>
    <property type="match status" value="1"/>
</dbReference>
<keyword evidence="2" id="KW-0732">Signal</keyword>
<proteinExistence type="predicted"/>
<keyword evidence="4" id="KW-1185">Reference proteome</keyword>
<accession>A0A7G6X2I3</accession>
<dbReference type="AlphaFoldDB" id="A0A7G6X2I3"/>
<sequence length="203" mass="20454">MFKNLPTMLWVIGATVAVAAFSPAVGNVATSAPAAVLPPATQPPATQPPTVQPSTVQPSATEPSGTPSASQSATPSTPPSADAPVVIKAGTTKLGPTAVNADGLTVYLSVLDSTDPPRSVCVSQTCLTAWKPVYVGKGGVVAGAGVEQARLGKVVRPDGDVQATLGGWPLYLFIKDKVPGDVLGEGVKGTWHALDPAGKRAVK</sequence>
<dbReference type="Proteomes" id="UP000515563">
    <property type="component" value="Chromosome"/>
</dbReference>
<feature type="signal peptide" evidence="2">
    <location>
        <begin position="1"/>
        <end position="19"/>
    </location>
</feature>
<evidence type="ECO:0000313" key="4">
    <source>
        <dbReference type="Proteomes" id="UP000515563"/>
    </source>
</evidence>
<reference evidence="4" key="1">
    <citation type="submission" date="2019-09" db="EMBL/GenBank/DDBJ databases">
        <title>Antimicrobial potential of Antarctic Bacteria.</title>
        <authorList>
            <person name="Benaud N."/>
            <person name="Edwards R.J."/>
            <person name="Ferrari B.C."/>
        </authorList>
    </citation>
    <scope>NUCLEOTIDE SEQUENCE [LARGE SCALE GENOMIC DNA]</scope>
    <source>
        <strain evidence="4">SPB151</strain>
    </source>
</reference>
<gene>
    <name evidence="3" type="ORF">F1D05_24225</name>
</gene>
<dbReference type="InterPro" id="IPR005297">
    <property type="entry name" value="Lipoprotein_repeat"/>
</dbReference>
<dbReference type="KEGG" id="kqi:F1D05_24225"/>
<dbReference type="RefSeq" id="WP_185442705.1">
    <property type="nucleotide sequence ID" value="NZ_CP043661.1"/>
</dbReference>